<reference evidence="4" key="2">
    <citation type="submission" date="2023-05" db="EMBL/GenBank/DDBJ databases">
        <authorList>
            <person name="Schelkunov M.I."/>
        </authorList>
    </citation>
    <scope>NUCLEOTIDE SEQUENCE</scope>
    <source>
        <strain evidence="4">Hsosn_3</strain>
        <tissue evidence="4">Leaf</tissue>
    </source>
</reference>
<dbReference type="AlphaFoldDB" id="A0AAD8MG79"/>
<dbReference type="Gene3D" id="1.25.40.10">
    <property type="entry name" value="Tetratricopeptide repeat domain"/>
    <property type="match status" value="1"/>
</dbReference>
<dbReference type="PANTHER" id="PTHR47933">
    <property type="entry name" value="PENTATRICOPEPTIDE REPEAT-CONTAINING PROTEIN 1, MITOCHONDRIAL"/>
    <property type="match status" value="1"/>
</dbReference>
<comment type="similarity">
    <text evidence="1">Belongs to the PPR family. P subfamily.</text>
</comment>
<name>A0AAD8MG79_9APIA</name>
<feature type="repeat" description="PPR" evidence="3">
    <location>
        <begin position="146"/>
        <end position="180"/>
    </location>
</feature>
<dbReference type="NCBIfam" id="TIGR00756">
    <property type="entry name" value="PPR"/>
    <property type="match status" value="2"/>
</dbReference>
<evidence type="ECO:0000256" key="1">
    <source>
        <dbReference type="ARBA" id="ARBA00007626"/>
    </source>
</evidence>
<reference evidence="4" key="1">
    <citation type="submission" date="2023-02" db="EMBL/GenBank/DDBJ databases">
        <title>Genome of toxic invasive species Heracleum sosnowskyi carries increased number of genes despite the absence of recent whole-genome duplications.</title>
        <authorList>
            <person name="Schelkunov M."/>
            <person name="Shtratnikova V."/>
            <person name="Makarenko M."/>
            <person name="Klepikova A."/>
            <person name="Omelchenko D."/>
            <person name="Novikova G."/>
            <person name="Obukhova E."/>
            <person name="Bogdanov V."/>
            <person name="Penin A."/>
            <person name="Logacheva M."/>
        </authorList>
    </citation>
    <scope>NUCLEOTIDE SEQUENCE</scope>
    <source>
        <strain evidence="4">Hsosn_3</strain>
        <tissue evidence="4">Leaf</tissue>
    </source>
</reference>
<dbReference type="Pfam" id="PF13041">
    <property type="entry name" value="PPR_2"/>
    <property type="match status" value="1"/>
</dbReference>
<keyword evidence="2" id="KW-0677">Repeat</keyword>
<comment type="caution">
    <text evidence="4">The sequence shown here is derived from an EMBL/GenBank/DDBJ whole genome shotgun (WGS) entry which is preliminary data.</text>
</comment>
<dbReference type="PROSITE" id="PS51375">
    <property type="entry name" value="PPR"/>
    <property type="match status" value="2"/>
</dbReference>
<dbReference type="PANTHER" id="PTHR47933:SF11">
    <property type="entry name" value="PENTATRICOPEPTIDE REPEAT-CONTAINING PROTEIN 2"/>
    <property type="match status" value="1"/>
</dbReference>
<protein>
    <recommendedName>
        <fullName evidence="6">Pentatricopeptide repeat-containing protein</fullName>
    </recommendedName>
</protein>
<dbReference type="Pfam" id="PF01535">
    <property type="entry name" value="PPR"/>
    <property type="match status" value="1"/>
</dbReference>
<accession>A0AAD8MG79</accession>
<dbReference type="Proteomes" id="UP001237642">
    <property type="component" value="Unassembled WGS sequence"/>
</dbReference>
<proteinExistence type="inferred from homology"/>
<sequence length="184" mass="20641">MNYSASLAMVNADDHTMPVTDRRVDNFVVTQSDDLIRRRERKLFLMVGRVIKTLNMIAARQISFSGYSTIDTTSSSLLASVLIRVFALNSMLENAVDVFRQMMEKNGIEPSVVTDCIYISGLCRSGGPELALYYIRTVRCSNEPLSTYCFTPVIRSFCEKGKLDEAWRVLEEMKSCGVPPDLGS</sequence>
<evidence type="ECO:0000313" key="5">
    <source>
        <dbReference type="Proteomes" id="UP001237642"/>
    </source>
</evidence>
<evidence type="ECO:0000256" key="3">
    <source>
        <dbReference type="PROSITE-ProRule" id="PRU00708"/>
    </source>
</evidence>
<dbReference type="InterPro" id="IPR002885">
    <property type="entry name" value="PPR_rpt"/>
</dbReference>
<evidence type="ECO:0000313" key="4">
    <source>
        <dbReference type="EMBL" id="KAK1371762.1"/>
    </source>
</evidence>
<organism evidence="4 5">
    <name type="scientific">Heracleum sosnowskyi</name>
    <dbReference type="NCBI Taxonomy" id="360622"/>
    <lineage>
        <taxon>Eukaryota</taxon>
        <taxon>Viridiplantae</taxon>
        <taxon>Streptophyta</taxon>
        <taxon>Embryophyta</taxon>
        <taxon>Tracheophyta</taxon>
        <taxon>Spermatophyta</taxon>
        <taxon>Magnoliopsida</taxon>
        <taxon>eudicotyledons</taxon>
        <taxon>Gunneridae</taxon>
        <taxon>Pentapetalae</taxon>
        <taxon>asterids</taxon>
        <taxon>campanulids</taxon>
        <taxon>Apiales</taxon>
        <taxon>Apiaceae</taxon>
        <taxon>Apioideae</taxon>
        <taxon>apioid superclade</taxon>
        <taxon>Tordylieae</taxon>
        <taxon>Tordyliinae</taxon>
        <taxon>Heracleum</taxon>
    </lineage>
</organism>
<feature type="repeat" description="PPR" evidence="3">
    <location>
        <begin position="75"/>
        <end position="110"/>
    </location>
</feature>
<evidence type="ECO:0008006" key="6">
    <source>
        <dbReference type="Google" id="ProtNLM"/>
    </source>
</evidence>
<keyword evidence="5" id="KW-1185">Reference proteome</keyword>
<dbReference type="InterPro" id="IPR051240">
    <property type="entry name" value="Mito_RNA-Proc/Resp"/>
</dbReference>
<dbReference type="GO" id="GO:0003729">
    <property type="term" value="F:mRNA binding"/>
    <property type="evidence" value="ECO:0007669"/>
    <property type="project" value="TreeGrafter"/>
</dbReference>
<dbReference type="EMBL" id="JAUIZM010000008">
    <property type="protein sequence ID" value="KAK1371762.1"/>
    <property type="molecule type" value="Genomic_DNA"/>
</dbReference>
<evidence type="ECO:0000256" key="2">
    <source>
        <dbReference type="ARBA" id="ARBA00022737"/>
    </source>
</evidence>
<dbReference type="InterPro" id="IPR011990">
    <property type="entry name" value="TPR-like_helical_dom_sf"/>
</dbReference>
<gene>
    <name evidence="4" type="ORF">POM88_037854</name>
</gene>